<sequence>MRRYCLPLPATLLLSDLSSLCGRSQQKAPAHWLR</sequence>
<accession>A0A0A9H611</accession>
<evidence type="ECO:0000313" key="1">
    <source>
        <dbReference type="EMBL" id="JAE32605.1"/>
    </source>
</evidence>
<reference evidence="1" key="1">
    <citation type="submission" date="2014-09" db="EMBL/GenBank/DDBJ databases">
        <authorList>
            <person name="Magalhaes I.L.F."/>
            <person name="Oliveira U."/>
            <person name="Santos F.R."/>
            <person name="Vidigal T.H.D.A."/>
            <person name="Brescovit A.D."/>
            <person name="Santos A.J."/>
        </authorList>
    </citation>
    <scope>NUCLEOTIDE SEQUENCE</scope>
    <source>
        <tissue evidence="1">Shoot tissue taken approximately 20 cm above the soil surface</tissue>
    </source>
</reference>
<protein>
    <submittedName>
        <fullName evidence="1">Uncharacterized protein</fullName>
    </submittedName>
</protein>
<organism evidence="1">
    <name type="scientific">Arundo donax</name>
    <name type="common">Giant reed</name>
    <name type="synonym">Donax arundinaceus</name>
    <dbReference type="NCBI Taxonomy" id="35708"/>
    <lineage>
        <taxon>Eukaryota</taxon>
        <taxon>Viridiplantae</taxon>
        <taxon>Streptophyta</taxon>
        <taxon>Embryophyta</taxon>
        <taxon>Tracheophyta</taxon>
        <taxon>Spermatophyta</taxon>
        <taxon>Magnoliopsida</taxon>
        <taxon>Liliopsida</taxon>
        <taxon>Poales</taxon>
        <taxon>Poaceae</taxon>
        <taxon>PACMAD clade</taxon>
        <taxon>Arundinoideae</taxon>
        <taxon>Arundineae</taxon>
        <taxon>Arundo</taxon>
    </lineage>
</organism>
<dbReference type="AlphaFoldDB" id="A0A0A9H611"/>
<proteinExistence type="predicted"/>
<dbReference type="EMBL" id="GBRH01165291">
    <property type="protein sequence ID" value="JAE32605.1"/>
    <property type="molecule type" value="Transcribed_RNA"/>
</dbReference>
<reference evidence="1" key="2">
    <citation type="journal article" date="2015" name="Data Brief">
        <title>Shoot transcriptome of the giant reed, Arundo donax.</title>
        <authorList>
            <person name="Barrero R.A."/>
            <person name="Guerrero F.D."/>
            <person name="Moolhuijzen P."/>
            <person name="Goolsby J.A."/>
            <person name="Tidwell J."/>
            <person name="Bellgard S.E."/>
            <person name="Bellgard M.I."/>
        </authorList>
    </citation>
    <scope>NUCLEOTIDE SEQUENCE</scope>
    <source>
        <tissue evidence="1">Shoot tissue taken approximately 20 cm above the soil surface</tissue>
    </source>
</reference>
<name>A0A0A9H611_ARUDO</name>